<comment type="caution">
    <text evidence="4">The sequence shown here is derived from an EMBL/GenBank/DDBJ whole genome shotgun (WGS) entry which is preliminary data.</text>
</comment>
<dbReference type="Proteomes" id="UP000613580">
    <property type="component" value="Unassembled WGS sequence"/>
</dbReference>
<dbReference type="Gene3D" id="3.15.10.10">
    <property type="entry name" value="Bactericidal permeability-increasing protein, domain 1"/>
    <property type="match status" value="1"/>
</dbReference>
<feature type="compositionally biased region" description="Basic and acidic residues" evidence="1">
    <location>
        <begin position="761"/>
        <end position="774"/>
    </location>
</feature>
<dbReference type="OrthoDB" id="19394at2759"/>
<dbReference type="InterPro" id="IPR027842">
    <property type="entry name" value="HAM1-like_C"/>
</dbReference>
<evidence type="ECO:0000259" key="3">
    <source>
        <dbReference type="Pfam" id="PF19343"/>
    </source>
</evidence>
<organism evidence="4 5">
    <name type="scientific">Mycena chlorophos</name>
    <name type="common">Agaric fungus</name>
    <name type="synonym">Agaricus chlorophos</name>
    <dbReference type="NCBI Taxonomy" id="658473"/>
    <lineage>
        <taxon>Eukaryota</taxon>
        <taxon>Fungi</taxon>
        <taxon>Dikarya</taxon>
        <taxon>Basidiomycota</taxon>
        <taxon>Agaricomycotina</taxon>
        <taxon>Agaricomycetes</taxon>
        <taxon>Agaricomycetidae</taxon>
        <taxon>Agaricales</taxon>
        <taxon>Marasmiineae</taxon>
        <taxon>Mycenaceae</taxon>
        <taxon>Mycena</taxon>
    </lineage>
</organism>
<evidence type="ECO:0000259" key="2">
    <source>
        <dbReference type="Pfam" id="PF14613"/>
    </source>
</evidence>
<feature type="compositionally biased region" description="Low complexity" evidence="1">
    <location>
        <begin position="742"/>
        <end position="752"/>
    </location>
</feature>
<gene>
    <name evidence="4" type="ORF">HMN09_00802200</name>
</gene>
<accession>A0A8H6SU97</accession>
<dbReference type="PANTHER" id="PTHR31138">
    <property type="entry name" value="CHROMOSOME 19, WHOLE GENOME SHOTGUN SEQUENCE"/>
    <property type="match status" value="1"/>
</dbReference>
<dbReference type="InterPro" id="IPR045967">
    <property type="entry name" value="HAM1-like_N"/>
</dbReference>
<dbReference type="Pfam" id="PF19343">
    <property type="entry name" value="HAM1_N"/>
    <property type="match status" value="2"/>
</dbReference>
<protein>
    <submittedName>
        <fullName evidence="4">Uncharacterized protein</fullName>
    </submittedName>
</protein>
<evidence type="ECO:0000313" key="5">
    <source>
        <dbReference type="Proteomes" id="UP000613580"/>
    </source>
</evidence>
<dbReference type="PANTHER" id="PTHR31138:SF1">
    <property type="entry name" value="PDZ DOMAIN-CONTAINING PROTEIN"/>
    <property type="match status" value="1"/>
</dbReference>
<evidence type="ECO:0000313" key="4">
    <source>
        <dbReference type="EMBL" id="KAF7305494.1"/>
    </source>
</evidence>
<sequence>MSMDRITSITAALDAGKFPSTEQANAYIDWLMGSVIPDDEALSEQGRMLTDDTRRILQSYKMLGANKNGDDILQEALWRLSKTNTDVLISSDGTNQLIDANEASADLDRVRNSLQTLLSLFWQSISSETDFLLSDFASFVFLSLADASEVLEEQAGRTKEQLRAVEDDIQKGQRDKFGRDKKRLEEEEEDAKVLFESRMDAIKDAGSTAIGAGQTAKAATQDTADRANAHLWNAYWKVCERVQQDPEYRDSLTTLFNTAHKWVNAAFGAPADEPFSLNTFIEDQSPDQHIHKALDGLKTLLNRLVEPRSSVDALIGATNRFVSVVRGDPEVRAWVDKYFEYIQRSIDEPEYPDSEQARATRRELREKGNAITDTSTDAGRAWAELKLIARSFFDALASDEDIRHVRDAYLKLGEDVQRGLVERADLGVKAVLEQATWFWRDLFGVYAPRLFGRLKDIRIPRTEYVDNEMELVLENLDISSFDIEPAHIFLRNITEVDVQSSKTSKAETGSGAATHIRLQAVQLALKDVSFYYKDKEAKMPPNSHYTGLLTMTLPPQGIDVDIRVRLIQDPKHREAARTYHQIEHLQVNITDECKIAVHESNHSILLSLFKPVFNKRFRQAVARALSEHLRLALDWTGGVVWDIGRRAEVFRDTGMGTGPAFVGAVWSEMSRLLRERMFEMHATRTGIVLVPESHHDIKFAVGVEPQVLSGEKRGPMGVGSKSVEDQVDSELGVEDAQGTAEKGAQGVVGQGKQHLRAFQRTIDDKSREERKNDGWRSSAFDL</sequence>
<dbReference type="EMBL" id="JACAZE010000010">
    <property type="protein sequence ID" value="KAF7305494.1"/>
    <property type="molecule type" value="Genomic_DNA"/>
</dbReference>
<keyword evidence="5" id="KW-1185">Reference proteome</keyword>
<reference evidence="4" key="1">
    <citation type="submission" date="2020-05" db="EMBL/GenBank/DDBJ databases">
        <title>Mycena genomes resolve the evolution of fungal bioluminescence.</title>
        <authorList>
            <person name="Tsai I.J."/>
        </authorList>
    </citation>
    <scope>NUCLEOTIDE SEQUENCE</scope>
    <source>
        <strain evidence="4">110903Hualien_Pintung</strain>
    </source>
</reference>
<proteinExistence type="predicted"/>
<evidence type="ECO:0000256" key="1">
    <source>
        <dbReference type="SAM" id="MobiDB-lite"/>
    </source>
</evidence>
<feature type="domain" description="HAM1-like C-terminal" evidence="2">
    <location>
        <begin position="591"/>
        <end position="726"/>
    </location>
</feature>
<feature type="domain" description="HAM1-like N-terminal" evidence="3">
    <location>
        <begin position="8"/>
        <end position="224"/>
    </location>
</feature>
<dbReference type="AlphaFoldDB" id="A0A8H6SU97"/>
<feature type="region of interest" description="Disordered" evidence="1">
    <location>
        <begin position="732"/>
        <end position="782"/>
    </location>
</feature>
<feature type="domain" description="HAM1-like N-terminal" evidence="3">
    <location>
        <begin position="237"/>
        <end position="566"/>
    </location>
</feature>
<dbReference type="Pfam" id="PF14613">
    <property type="entry name" value="HAM1_C"/>
    <property type="match status" value="1"/>
</dbReference>
<name>A0A8H6SU97_MYCCL</name>